<evidence type="ECO:0000259" key="1">
    <source>
        <dbReference type="PROSITE" id="PS50851"/>
    </source>
</evidence>
<dbReference type="GO" id="GO:0007165">
    <property type="term" value="P:signal transduction"/>
    <property type="evidence" value="ECO:0007669"/>
    <property type="project" value="InterPro"/>
</dbReference>
<sequence length="141" mass="15646">MTVISEQYIVSRLGNERHAFNIRDINEIIKMEFITEVPNSKPYIKGVINLRGKIVPVVSMCRRFGIPETPIGKLSRIVVVQYQNEATGIIVDAVEKVTSFDDIQPPVDTNEPNGTQFMDGIGQSVDGLVGILNIDRLFGEG</sequence>
<evidence type="ECO:0000313" key="3">
    <source>
        <dbReference type="Proteomes" id="UP000463051"/>
    </source>
</evidence>
<dbReference type="PANTHER" id="PTHR22617">
    <property type="entry name" value="CHEMOTAXIS SENSOR HISTIDINE KINASE-RELATED"/>
    <property type="match status" value="1"/>
</dbReference>
<gene>
    <name evidence="2" type="ORF">GJB61_00175</name>
</gene>
<organism evidence="2 3">
    <name type="scientific">Paenibacillus monticola</name>
    <dbReference type="NCBI Taxonomy" id="2666075"/>
    <lineage>
        <taxon>Bacteria</taxon>
        <taxon>Bacillati</taxon>
        <taxon>Bacillota</taxon>
        <taxon>Bacilli</taxon>
        <taxon>Bacillales</taxon>
        <taxon>Paenibacillaceae</taxon>
        <taxon>Paenibacillus</taxon>
    </lineage>
</organism>
<dbReference type="Pfam" id="PF01584">
    <property type="entry name" value="CheW"/>
    <property type="match status" value="1"/>
</dbReference>
<dbReference type="RefSeq" id="WP_154115983.1">
    <property type="nucleotide sequence ID" value="NZ_WJXB01000001.1"/>
</dbReference>
<proteinExistence type="predicted"/>
<comment type="caution">
    <text evidence="2">The sequence shown here is derived from an EMBL/GenBank/DDBJ whole genome shotgun (WGS) entry which is preliminary data.</text>
</comment>
<keyword evidence="3" id="KW-1185">Reference proteome</keyword>
<dbReference type="EMBL" id="WJXB01000001">
    <property type="protein sequence ID" value="MRN51424.1"/>
    <property type="molecule type" value="Genomic_DNA"/>
</dbReference>
<dbReference type="SMART" id="SM00260">
    <property type="entry name" value="CheW"/>
    <property type="match status" value="1"/>
</dbReference>
<dbReference type="GO" id="GO:0006935">
    <property type="term" value="P:chemotaxis"/>
    <property type="evidence" value="ECO:0007669"/>
    <property type="project" value="InterPro"/>
</dbReference>
<protein>
    <submittedName>
        <fullName evidence="2">Chemotaxis protein CheW</fullName>
    </submittedName>
</protein>
<dbReference type="AlphaFoldDB" id="A0A7X2H0Q7"/>
<reference evidence="2 3" key="1">
    <citation type="submission" date="2019-11" db="EMBL/GenBank/DDBJ databases">
        <title>Paenibacillus monticola sp. nov., a novel PGPR strain isolated from mountain sample in China.</title>
        <authorList>
            <person name="Zhao Q."/>
            <person name="Li H.-P."/>
            <person name="Zhang J.-L."/>
        </authorList>
    </citation>
    <scope>NUCLEOTIDE SEQUENCE [LARGE SCALE GENOMIC DNA]</scope>
    <source>
        <strain evidence="2 3">LC-T2</strain>
    </source>
</reference>
<dbReference type="Proteomes" id="UP000463051">
    <property type="component" value="Unassembled WGS sequence"/>
</dbReference>
<feature type="domain" description="CheW-like" evidence="1">
    <location>
        <begin position="5"/>
        <end position="141"/>
    </location>
</feature>
<accession>A0A7X2H0Q7</accession>
<dbReference type="InterPro" id="IPR039315">
    <property type="entry name" value="CheW"/>
</dbReference>
<dbReference type="GO" id="GO:0005829">
    <property type="term" value="C:cytosol"/>
    <property type="evidence" value="ECO:0007669"/>
    <property type="project" value="TreeGrafter"/>
</dbReference>
<dbReference type="Gene3D" id="2.30.30.40">
    <property type="entry name" value="SH3 Domains"/>
    <property type="match status" value="1"/>
</dbReference>
<dbReference type="InterPro" id="IPR036061">
    <property type="entry name" value="CheW-like_dom_sf"/>
</dbReference>
<dbReference type="Gene3D" id="2.40.50.180">
    <property type="entry name" value="CheA-289, Domain 4"/>
    <property type="match status" value="1"/>
</dbReference>
<dbReference type="PROSITE" id="PS50851">
    <property type="entry name" value="CHEW"/>
    <property type="match status" value="1"/>
</dbReference>
<dbReference type="PANTHER" id="PTHR22617:SF23">
    <property type="entry name" value="CHEMOTAXIS PROTEIN CHEW"/>
    <property type="match status" value="1"/>
</dbReference>
<name>A0A7X2H0Q7_9BACL</name>
<evidence type="ECO:0000313" key="2">
    <source>
        <dbReference type="EMBL" id="MRN51424.1"/>
    </source>
</evidence>
<dbReference type="SUPFAM" id="SSF50341">
    <property type="entry name" value="CheW-like"/>
    <property type="match status" value="1"/>
</dbReference>
<dbReference type="InterPro" id="IPR002545">
    <property type="entry name" value="CheW-lke_dom"/>
</dbReference>